<protein>
    <submittedName>
        <fullName evidence="1">Uncharacterized protein</fullName>
    </submittedName>
</protein>
<sequence length="163" mass="18917">MDGEDFKEVCAYYGAAMYFAQCLEHGIANAMIFLDLIPRTKGKWTDEEYENYYASNFDKTLGNLIKALKSVSTLPADLEEKLTESRNKRAYLAHHFFREAMDMLAAGKYEEVIESLESYRSFFEETDQSLDKFIMPVMIKSGFTEERMQQALKEYNELMKNGS</sequence>
<reference evidence="1 4" key="1">
    <citation type="submission" date="2021-07" db="EMBL/GenBank/DDBJ databases">
        <title>Whole genome sequencing of carbapenem-resistant Pseudomonas spp. isolated in Japan.</title>
        <authorList>
            <person name="Suzuki M."/>
            <person name="Maehana S."/>
            <person name="Kitasato H."/>
        </authorList>
    </citation>
    <scope>NUCLEOTIDE SEQUENCE</scope>
    <source>
        <strain evidence="1">KAM435</strain>
        <strain evidence="2 4">KAM436</strain>
    </source>
</reference>
<evidence type="ECO:0000313" key="1">
    <source>
        <dbReference type="EMBL" id="GIZ90812.1"/>
    </source>
</evidence>
<dbReference type="EMBL" id="BPMS01000035">
    <property type="protein sequence ID" value="GIZ90812.1"/>
    <property type="molecule type" value="Genomic_DNA"/>
</dbReference>
<dbReference type="AlphaFoldDB" id="A0AA37FMP6"/>
<name>A0AA37FMP6_AQUAC</name>
<dbReference type="EMBL" id="BPMT01000035">
    <property type="protein sequence ID" value="GIZ95206.1"/>
    <property type="molecule type" value="Genomic_DNA"/>
</dbReference>
<evidence type="ECO:0000313" key="4">
    <source>
        <dbReference type="Proteomes" id="UP000887228"/>
    </source>
</evidence>
<accession>A0AA37FMP6</accession>
<proteinExistence type="predicted"/>
<organism evidence="1 3">
    <name type="scientific">Aquipseudomonas alcaligenes</name>
    <name type="common">Pseudomonas alcaligenes</name>
    <dbReference type="NCBI Taxonomy" id="43263"/>
    <lineage>
        <taxon>Bacteria</taxon>
        <taxon>Pseudomonadati</taxon>
        <taxon>Pseudomonadota</taxon>
        <taxon>Gammaproteobacteria</taxon>
        <taxon>Pseudomonadales</taxon>
        <taxon>Pseudomonadaceae</taxon>
        <taxon>Aquipseudomonas</taxon>
    </lineage>
</organism>
<comment type="caution">
    <text evidence="1">The sequence shown here is derived from an EMBL/GenBank/DDBJ whole genome shotgun (WGS) entry which is preliminary data.</text>
</comment>
<gene>
    <name evidence="1" type="ORF">KAM435_41390</name>
    <name evidence="2" type="ORF">KAM436_41740</name>
</gene>
<evidence type="ECO:0000313" key="3">
    <source>
        <dbReference type="Proteomes" id="UP000887212"/>
    </source>
</evidence>
<dbReference type="RefSeq" id="WP_146224896.1">
    <property type="nucleotide sequence ID" value="NZ_AP024354.1"/>
</dbReference>
<evidence type="ECO:0000313" key="2">
    <source>
        <dbReference type="EMBL" id="GIZ95206.1"/>
    </source>
</evidence>
<dbReference type="Proteomes" id="UP000887212">
    <property type="component" value="Unassembled WGS sequence"/>
</dbReference>
<dbReference type="Proteomes" id="UP000887228">
    <property type="component" value="Unassembled WGS sequence"/>
</dbReference>